<dbReference type="AlphaFoldDB" id="A0A1I2K7C5"/>
<dbReference type="PANTHER" id="PTHR33451">
    <property type="entry name" value="MALATE-2H(+)/NA(+)-LACTATE ANTIPORTER"/>
    <property type="match status" value="1"/>
</dbReference>
<feature type="transmembrane region" description="Helical" evidence="9">
    <location>
        <begin position="82"/>
        <end position="99"/>
    </location>
</feature>
<gene>
    <name evidence="11" type="ORF">SAMN04487885_104165</name>
</gene>
<keyword evidence="3" id="KW-0050">Antiport</keyword>
<feature type="transmembrane region" description="Helical" evidence="9">
    <location>
        <begin position="243"/>
        <end position="273"/>
    </location>
</feature>
<keyword evidence="7 9" id="KW-0472">Membrane</keyword>
<feature type="transmembrane region" description="Helical" evidence="9">
    <location>
        <begin position="18"/>
        <end position="38"/>
    </location>
</feature>
<dbReference type="Proteomes" id="UP000182135">
    <property type="component" value="Unassembled WGS sequence"/>
</dbReference>
<dbReference type="PANTHER" id="PTHR33451:SF5">
    <property type="entry name" value="NA+_H+ ANTIPORTER"/>
    <property type="match status" value="1"/>
</dbReference>
<comment type="subcellular location">
    <subcellularLocation>
        <location evidence="1">Cell membrane</location>
        <topology evidence="1">Multi-pass membrane protein</topology>
    </subcellularLocation>
</comment>
<dbReference type="OrthoDB" id="9790605at2"/>
<organism evidence="11 12">
    <name type="scientific">Clostridium cadaveris</name>
    <dbReference type="NCBI Taxonomy" id="1529"/>
    <lineage>
        <taxon>Bacteria</taxon>
        <taxon>Bacillati</taxon>
        <taxon>Bacillota</taxon>
        <taxon>Clostridia</taxon>
        <taxon>Eubacteriales</taxon>
        <taxon>Clostridiaceae</taxon>
        <taxon>Clostridium</taxon>
    </lineage>
</organism>
<evidence type="ECO:0000256" key="5">
    <source>
        <dbReference type="ARBA" id="ARBA00022692"/>
    </source>
</evidence>
<feature type="transmembrane region" description="Helical" evidence="9">
    <location>
        <begin position="119"/>
        <end position="145"/>
    </location>
</feature>
<dbReference type="InterPro" id="IPR018461">
    <property type="entry name" value="Na/H_Antiport_NhaC-like_C"/>
</dbReference>
<dbReference type="InterPro" id="IPR052180">
    <property type="entry name" value="NhaC_Na-H+_Antiporter"/>
</dbReference>
<evidence type="ECO:0000256" key="6">
    <source>
        <dbReference type="ARBA" id="ARBA00022989"/>
    </source>
</evidence>
<feature type="domain" description="Na+/H+ antiporter NhaC-like C-terminal" evidence="10">
    <location>
        <begin position="246"/>
        <end position="430"/>
    </location>
</feature>
<evidence type="ECO:0000256" key="1">
    <source>
        <dbReference type="ARBA" id="ARBA00004651"/>
    </source>
</evidence>
<evidence type="ECO:0000313" key="11">
    <source>
        <dbReference type="EMBL" id="SFF62343.1"/>
    </source>
</evidence>
<evidence type="ECO:0000256" key="4">
    <source>
        <dbReference type="ARBA" id="ARBA00022475"/>
    </source>
</evidence>
<proteinExistence type="inferred from homology"/>
<dbReference type="GO" id="GO:0015297">
    <property type="term" value="F:antiporter activity"/>
    <property type="evidence" value="ECO:0007669"/>
    <property type="project" value="UniProtKB-KW"/>
</dbReference>
<dbReference type="GO" id="GO:0005886">
    <property type="term" value="C:plasma membrane"/>
    <property type="evidence" value="ECO:0007669"/>
    <property type="project" value="UniProtKB-SubCell"/>
</dbReference>
<feature type="transmembrane region" description="Helical" evidence="9">
    <location>
        <begin position="411"/>
        <end position="431"/>
    </location>
</feature>
<keyword evidence="4" id="KW-1003">Cell membrane</keyword>
<feature type="transmembrane region" description="Helical" evidence="9">
    <location>
        <begin position="382"/>
        <end position="405"/>
    </location>
</feature>
<keyword evidence="12" id="KW-1185">Reference proteome</keyword>
<keyword evidence="6 9" id="KW-1133">Transmembrane helix</keyword>
<evidence type="ECO:0000256" key="8">
    <source>
        <dbReference type="ARBA" id="ARBA00038435"/>
    </source>
</evidence>
<evidence type="ECO:0000313" key="12">
    <source>
        <dbReference type="Proteomes" id="UP000182135"/>
    </source>
</evidence>
<name>A0A1I2K7C5_9CLOT</name>
<dbReference type="eggNOG" id="COG1757">
    <property type="taxonomic scope" value="Bacteria"/>
</dbReference>
<feature type="transmembrane region" description="Helical" evidence="9">
    <location>
        <begin position="44"/>
        <end position="61"/>
    </location>
</feature>
<keyword evidence="5 9" id="KW-0812">Transmembrane</keyword>
<dbReference type="EMBL" id="FOOE01000004">
    <property type="protein sequence ID" value="SFF62343.1"/>
    <property type="molecule type" value="Genomic_DNA"/>
</dbReference>
<feature type="transmembrane region" description="Helical" evidence="9">
    <location>
        <begin position="204"/>
        <end position="222"/>
    </location>
</feature>
<evidence type="ECO:0000256" key="3">
    <source>
        <dbReference type="ARBA" id="ARBA00022449"/>
    </source>
</evidence>
<evidence type="ECO:0000259" key="10">
    <source>
        <dbReference type="Pfam" id="PF03553"/>
    </source>
</evidence>
<feature type="domain" description="Na+/H+ antiporter NhaC-like C-terminal" evidence="10">
    <location>
        <begin position="26"/>
        <end position="222"/>
    </location>
</feature>
<evidence type="ECO:0000256" key="7">
    <source>
        <dbReference type="ARBA" id="ARBA00023136"/>
    </source>
</evidence>
<protein>
    <submittedName>
        <fullName evidence="11">Putative methionine transporter, NhaC family</fullName>
    </submittedName>
</protein>
<accession>A0A1I2K7C5</accession>
<dbReference type="RefSeq" id="WP_074844662.1">
    <property type="nucleotide sequence ID" value="NZ_FOOE01000004.1"/>
</dbReference>
<dbReference type="Pfam" id="PF03553">
    <property type="entry name" value="Na_H_antiporter"/>
    <property type="match status" value="2"/>
</dbReference>
<keyword evidence="2" id="KW-0813">Transport</keyword>
<sequence>MGIQEEEIINLNKSKGNIFALIPLGVFLLIYLAGSIIANDFYKIPVGVAFLVSAIAALAMNRKKAFEEKLETFCKGVGKVDIILMLLIFVLAGAFAQVAKDMGAVDSTVNLGLSILPANIMVVGIFIIACFISLSIGTSVGTIVALTPVAVSIAEKLGSPIGLVVAAVVGGAMFGDNLSMISDTTIAASRTQGSEMKDKFRCNFKLALLAAVISVVILFMLGGKGNALLDTEYTYNIIKIVPYILVLSGALLGGNVMVVLTFGTIVAGTIGIFTGSFDIWGFVSSVSTGMLNMGELIIITILVSGTVEVIKANGGIDFIINFIKSKINSKMGAKLGVAALVSIVDICTANNTVAIVMSGPIAKEVGDEYEIEPKKMASILDIFSCVFQGIIPYGAQLLMAAGIAGISSFEIMQFLFYPYILGVIALIAIIIKKF</sequence>
<dbReference type="STRING" id="1529.SAMN04487885_104165"/>
<evidence type="ECO:0000256" key="2">
    <source>
        <dbReference type="ARBA" id="ARBA00022448"/>
    </source>
</evidence>
<comment type="similarity">
    <text evidence="8">Belongs to the NhaC Na(+)/H(+) (TC 2.A.35) antiporter family.</text>
</comment>
<evidence type="ECO:0000256" key="9">
    <source>
        <dbReference type="SAM" id="Phobius"/>
    </source>
</evidence>
<reference evidence="11 12" key="1">
    <citation type="submission" date="2016-10" db="EMBL/GenBank/DDBJ databases">
        <authorList>
            <person name="de Groot N.N."/>
        </authorList>
    </citation>
    <scope>NUCLEOTIDE SEQUENCE [LARGE SCALE GENOMIC DNA]</scope>
    <source>
        <strain evidence="11 12">NLAE-zl-G419</strain>
    </source>
</reference>